<protein>
    <recommendedName>
        <fullName evidence="1">hAT-like transposase RNase-H fold domain-containing protein</fullName>
    </recommendedName>
</protein>
<organism evidence="2 3">
    <name type="scientific">Dipteronia dyeriana</name>
    <dbReference type="NCBI Taxonomy" id="168575"/>
    <lineage>
        <taxon>Eukaryota</taxon>
        <taxon>Viridiplantae</taxon>
        <taxon>Streptophyta</taxon>
        <taxon>Embryophyta</taxon>
        <taxon>Tracheophyta</taxon>
        <taxon>Spermatophyta</taxon>
        <taxon>Magnoliopsida</taxon>
        <taxon>eudicotyledons</taxon>
        <taxon>Gunneridae</taxon>
        <taxon>Pentapetalae</taxon>
        <taxon>rosids</taxon>
        <taxon>malvids</taxon>
        <taxon>Sapindales</taxon>
        <taxon>Sapindaceae</taxon>
        <taxon>Hippocastanoideae</taxon>
        <taxon>Acereae</taxon>
        <taxon>Dipteronia</taxon>
    </lineage>
</organism>
<dbReference type="AlphaFoldDB" id="A0AAD9TGR5"/>
<dbReference type="EMBL" id="JANJYI010000009">
    <property type="protein sequence ID" value="KAK2635200.1"/>
    <property type="molecule type" value="Genomic_DNA"/>
</dbReference>
<dbReference type="GO" id="GO:0003677">
    <property type="term" value="F:DNA binding"/>
    <property type="evidence" value="ECO:0007669"/>
    <property type="project" value="InterPro"/>
</dbReference>
<dbReference type="PANTHER" id="PTHR23272">
    <property type="entry name" value="BED FINGER-RELATED"/>
    <property type="match status" value="1"/>
</dbReference>
<feature type="domain" description="hAT-like transposase RNase-H fold" evidence="1">
    <location>
        <begin position="139"/>
        <end position="239"/>
    </location>
</feature>
<gene>
    <name evidence="2" type="ORF">Ddye_029992</name>
</gene>
<dbReference type="InterPro" id="IPR012337">
    <property type="entry name" value="RNaseH-like_sf"/>
</dbReference>
<sequence>MHLPSPKHVESVSEALVECLLDCEIDHKLSTLTLDKCNTEEDGDGDDMIRILLDKLSCGSLLFGGELFLLGYFDDWGTMYSMLSTALIYKDVFPVLREVDELLDSLYQHTPSINEADWKLAKEACDNLKLFFVVFEMSSGTEYATISQFFPTLCEIILLMSEWLISRHDEIRLIASNAIAKFQKYWNVINPMVAVATVLDPRFKMTVLEFYFPQPYGDDDSSLEMENVRKLCYALVNEYQLKSKPG</sequence>
<proteinExistence type="predicted"/>
<evidence type="ECO:0000313" key="2">
    <source>
        <dbReference type="EMBL" id="KAK2635200.1"/>
    </source>
</evidence>
<evidence type="ECO:0000313" key="3">
    <source>
        <dbReference type="Proteomes" id="UP001280121"/>
    </source>
</evidence>
<dbReference type="InterPro" id="IPR025525">
    <property type="entry name" value="hAT-like_transposase_RNase-H"/>
</dbReference>
<dbReference type="Pfam" id="PF14372">
    <property type="entry name" value="hAT-like_RNase-H"/>
    <property type="match status" value="1"/>
</dbReference>
<comment type="caution">
    <text evidence="2">The sequence shown here is derived from an EMBL/GenBank/DDBJ whole genome shotgun (WGS) entry which is preliminary data.</text>
</comment>
<dbReference type="SUPFAM" id="SSF53098">
    <property type="entry name" value="Ribonuclease H-like"/>
    <property type="match status" value="1"/>
</dbReference>
<accession>A0AAD9TGR5</accession>
<keyword evidence="3" id="KW-1185">Reference proteome</keyword>
<evidence type="ECO:0000259" key="1">
    <source>
        <dbReference type="Pfam" id="PF14372"/>
    </source>
</evidence>
<name>A0AAD9TGR5_9ROSI</name>
<dbReference type="PANTHER" id="PTHR23272:SF179">
    <property type="entry name" value="ZINC FINGER BED DOMAIN-CONTAINING PROTEIN RICESLEEPER 2-LIKE ISOFORM X1"/>
    <property type="match status" value="1"/>
</dbReference>
<reference evidence="2" key="1">
    <citation type="journal article" date="2023" name="Plant J.">
        <title>Genome sequences and population genomics provide insights into the demographic history, inbreeding, and mutation load of two 'living fossil' tree species of Dipteronia.</title>
        <authorList>
            <person name="Feng Y."/>
            <person name="Comes H.P."/>
            <person name="Chen J."/>
            <person name="Zhu S."/>
            <person name="Lu R."/>
            <person name="Zhang X."/>
            <person name="Li P."/>
            <person name="Qiu J."/>
            <person name="Olsen K.M."/>
            <person name="Qiu Y."/>
        </authorList>
    </citation>
    <scope>NUCLEOTIDE SEQUENCE</scope>
    <source>
        <strain evidence="2">KIB01</strain>
    </source>
</reference>
<dbReference type="Proteomes" id="UP001280121">
    <property type="component" value="Unassembled WGS sequence"/>
</dbReference>